<dbReference type="InterPro" id="IPR001304">
    <property type="entry name" value="C-type_lectin-like"/>
</dbReference>
<evidence type="ECO:0000256" key="2">
    <source>
        <dbReference type="SAM" id="SignalP"/>
    </source>
</evidence>
<organism evidence="4 5">
    <name type="scientific">Acanthosepion pharaonis</name>
    <name type="common">Pharaoh cuttlefish</name>
    <name type="synonym">Sepia pharaonis</name>
    <dbReference type="NCBI Taxonomy" id="158019"/>
    <lineage>
        <taxon>Eukaryota</taxon>
        <taxon>Metazoa</taxon>
        <taxon>Spiralia</taxon>
        <taxon>Lophotrochozoa</taxon>
        <taxon>Mollusca</taxon>
        <taxon>Cephalopoda</taxon>
        <taxon>Coleoidea</taxon>
        <taxon>Decapodiformes</taxon>
        <taxon>Sepiida</taxon>
        <taxon>Sepiina</taxon>
        <taxon>Sepiidae</taxon>
        <taxon>Acanthosepion</taxon>
    </lineage>
</organism>
<dbReference type="Proteomes" id="UP000597762">
    <property type="component" value="Unassembled WGS sequence"/>
</dbReference>
<dbReference type="PROSITE" id="PS50041">
    <property type="entry name" value="C_TYPE_LECTIN_2"/>
    <property type="match status" value="1"/>
</dbReference>
<dbReference type="InterPro" id="IPR018378">
    <property type="entry name" value="C-type_lectin_CS"/>
</dbReference>
<dbReference type="PROSITE" id="PS00615">
    <property type="entry name" value="C_TYPE_LECTIN_1"/>
    <property type="match status" value="1"/>
</dbReference>
<evidence type="ECO:0000313" key="4">
    <source>
        <dbReference type="EMBL" id="CAE1262805.1"/>
    </source>
</evidence>
<feature type="signal peptide" evidence="2">
    <location>
        <begin position="1"/>
        <end position="16"/>
    </location>
</feature>
<dbReference type="InterPro" id="IPR016186">
    <property type="entry name" value="C-type_lectin-like/link_sf"/>
</dbReference>
<feature type="chain" id="PRO_5032782960" evidence="2">
    <location>
        <begin position="17"/>
        <end position="202"/>
    </location>
</feature>
<keyword evidence="1" id="KW-1015">Disulfide bond</keyword>
<dbReference type="SMART" id="SM00034">
    <property type="entry name" value="CLECT"/>
    <property type="match status" value="1"/>
</dbReference>
<dbReference type="EMBL" id="CAHIKZ030001398">
    <property type="protein sequence ID" value="CAE1262805.1"/>
    <property type="molecule type" value="Genomic_DNA"/>
</dbReference>
<keyword evidence="2" id="KW-0732">Signal</keyword>
<dbReference type="InterPro" id="IPR016187">
    <property type="entry name" value="CTDL_fold"/>
</dbReference>
<comment type="caution">
    <text evidence="4">The sequence shown here is derived from an EMBL/GenBank/DDBJ whole genome shotgun (WGS) entry which is preliminary data.</text>
</comment>
<gene>
    <name evidence="4" type="ORF">SPHA_33396</name>
</gene>
<dbReference type="PANTHER" id="PTHR22803">
    <property type="entry name" value="MANNOSE, PHOSPHOLIPASE, LECTIN RECEPTOR RELATED"/>
    <property type="match status" value="1"/>
</dbReference>
<sequence length="202" mass="23381">MRCVIFLFLFIKTVSSSSNWIRFESKCFQKNIKHVNRSTAIEICQQNGAVLTSVSNQKEMDFLGSILKPSEQYWVWLTFKDGRYQWEDGQSCCPRSWWSPTEPSHNDTCARLYRIKGSFQLWDMQCGSLYGFICSKAAKVWTLVSKNDYYFDELCGVEIMPNCKGHQCEDVCQSHHDCTQFAKMSNLYIISLSLSLSHGDQV</sequence>
<accession>A0A812CFU3</accession>
<proteinExistence type="predicted"/>
<evidence type="ECO:0000313" key="5">
    <source>
        <dbReference type="Proteomes" id="UP000597762"/>
    </source>
</evidence>
<name>A0A812CFU3_ACAPH</name>
<protein>
    <submittedName>
        <fullName evidence="4">MRC</fullName>
    </submittedName>
</protein>
<dbReference type="Gene3D" id="3.10.100.10">
    <property type="entry name" value="Mannose-Binding Protein A, subunit A"/>
    <property type="match status" value="1"/>
</dbReference>
<dbReference type="SUPFAM" id="SSF56436">
    <property type="entry name" value="C-type lectin-like"/>
    <property type="match status" value="1"/>
</dbReference>
<evidence type="ECO:0000256" key="1">
    <source>
        <dbReference type="ARBA" id="ARBA00023157"/>
    </source>
</evidence>
<evidence type="ECO:0000259" key="3">
    <source>
        <dbReference type="PROSITE" id="PS50041"/>
    </source>
</evidence>
<feature type="domain" description="C-type lectin" evidence="3">
    <location>
        <begin position="23"/>
        <end position="135"/>
    </location>
</feature>
<dbReference type="InterPro" id="IPR050111">
    <property type="entry name" value="C-type_lectin/snaclec_domain"/>
</dbReference>
<keyword evidence="5" id="KW-1185">Reference proteome</keyword>
<dbReference type="CDD" id="cd00037">
    <property type="entry name" value="CLECT"/>
    <property type="match status" value="1"/>
</dbReference>
<dbReference type="Pfam" id="PF00059">
    <property type="entry name" value="Lectin_C"/>
    <property type="match status" value="1"/>
</dbReference>
<dbReference type="AlphaFoldDB" id="A0A812CFU3"/>
<dbReference type="OrthoDB" id="8935730at2759"/>
<reference evidence="4" key="1">
    <citation type="submission" date="2021-01" db="EMBL/GenBank/DDBJ databases">
        <authorList>
            <person name="Li R."/>
            <person name="Bekaert M."/>
        </authorList>
    </citation>
    <scope>NUCLEOTIDE SEQUENCE</scope>
    <source>
        <strain evidence="4">Farmed</strain>
    </source>
</reference>